<proteinExistence type="predicted"/>
<dbReference type="InterPro" id="IPR052173">
    <property type="entry name" value="Beta-lactam_resp_regulator"/>
</dbReference>
<dbReference type="PANTHER" id="PTHR34978:SF3">
    <property type="entry name" value="SLR0241 PROTEIN"/>
    <property type="match status" value="1"/>
</dbReference>
<accession>F7NGA9</accession>
<feature type="transmembrane region" description="Helical" evidence="1">
    <location>
        <begin position="53"/>
        <end position="74"/>
    </location>
</feature>
<evidence type="ECO:0000256" key="1">
    <source>
        <dbReference type="SAM" id="Phobius"/>
    </source>
</evidence>
<dbReference type="STRING" id="1009370.ALO_04958"/>
<keyword evidence="1" id="KW-0812">Transmembrane</keyword>
<evidence type="ECO:0000259" key="2">
    <source>
        <dbReference type="Pfam" id="PF05569"/>
    </source>
</evidence>
<keyword evidence="1" id="KW-1133">Transmembrane helix</keyword>
<keyword evidence="1" id="KW-0472">Membrane</keyword>
<organism evidence="3 4">
    <name type="scientific">Acetonema longum DSM 6540</name>
    <dbReference type="NCBI Taxonomy" id="1009370"/>
    <lineage>
        <taxon>Bacteria</taxon>
        <taxon>Bacillati</taxon>
        <taxon>Bacillota</taxon>
        <taxon>Negativicutes</taxon>
        <taxon>Acetonemataceae</taxon>
        <taxon>Acetonema</taxon>
    </lineage>
</organism>
<dbReference type="AlphaFoldDB" id="F7NGA9"/>
<dbReference type="CDD" id="cd07341">
    <property type="entry name" value="M56_BlaR1_MecR1_like"/>
    <property type="match status" value="1"/>
</dbReference>
<evidence type="ECO:0000313" key="4">
    <source>
        <dbReference type="Proteomes" id="UP000003240"/>
    </source>
</evidence>
<feature type="transmembrane region" description="Helical" evidence="1">
    <location>
        <begin position="20"/>
        <end position="41"/>
    </location>
</feature>
<reference evidence="3 4" key="1">
    <citation type="journal article" date="2011" name="EMBO J.">
        <title>Structural diversity of bacterial flagellar motors.</title>
        <authorList>
            <person name="Chen S."/>
            <person name="Beeby M."/>
            <person name="Murphy G.E."/>
            <person name="Leadbetter J.R."/>
            <person name="Hendrixson D.R."/>
            <person name="Briegel A."/>
            <person name="Li Z."/>
            <person name="Shi J."/>
            <person name="Tocheva E.I."/>
            <person name="Muller A."/>
            <person name="Dobro M.J."/>
            <person name="Jensen G.J."/>
        </authorList>
    </citation>
    <scope>NUCLEOTIDE SEQUENCE [LARGE SCALE GENOMIC DNA]</scope>
    <source>
        <strain evidence="3 4">DSM 6540</strain>
    </source>
</reference>
<gene>
    <name evidence="3" type="ORF">ALO_04958</name>
</gene>
<feature type="domain" description="Peptidase M56" evidence="2">
    <location>
        <begin position="98"/>
        <end position="245"/>
    </location>
</feature>
<protein>
    <submittedName>
        <fullName evidence="3">TonB family protein</fullName>
    </submittedName>
</protein>
<feature type="transmembrane region" description="Helical" evidence="1">
    <location>
        <begin position="86"/>
        <end position="113"/>
    </location>
</feature>
<feature type="transmembrane region" description="Helical" evidence="1">
    <location>
        <begin position="284"/>
        <end position="302"/>
    </location>
</feature>
<dbReference type="EMBL" id="AFGF01000040">
    <property type="protein sequence ID" value="EGO64923.1"/>
    <property type="molecule type" value="Genomic_DNA"/>
</dbReference>
<dbReference type="InterPro" id="IPR008756">
    <property type="entry name" value="Peptidase_M56"/>
</dbReference>
<sequence length="419" mass="48218">MTIEESLLYNIPELLNFSAAYFTLKAGRCTLLSVFLLLVIMTLRITAFRGKTFLRGALWSLMPLTLFGGTLKVFDEDSFALQWFGWWKAVCASFSPVNYVYIIGVVIAAVLIVKQRDEFGKAIQCMKQRRIMGKRLYVCESSVTPFSAGLLKPKIVIPDIICKTYSRQELAIILKHEEIHIRLGHLWFYGFWDLLKIVFWFNPLIYVCLPYFQQDMEDICDTVSIQHSGCAPYDYGKLLFKSMQVLTEKNMNGLPALLGKSDYDFFKERMLKITRYKPYKKETAVILISCCLLTAISGGYFLHTASYPRYTMIEMITVFDIRGTNILIDDMSGLNAVYYDKENLYINNKQFLNVLNAREVENRELYIGINGYEKTPHWGSGMDCIYVDCSKFVGSTTQIPYGKYDAVTGIVQWIIKEVL</sequence>
<dbReference type="eggNOG" id="COG4219">
    <property type="taxonomic scope" value="Bacteria"/>
</dbReference>
<name>F7NGA9_9FIRM</name>
<dbReference type="Proteomes" id="UP000003240">
    <property type="component" value="Unassembled WGS sequence"/>
</dbReference>
<dbReference type="OrthoDB" id="9804799at2"/>
<dbReference type="Pfam" id="PF05569">
    <property type="entry name" value="Peptidase_M56"/>
    <property type="match status" value="1"/>
</dbReference>
<comment type="caution">
    <text evidence="3">The sequence shown here is derived from an EMBL/GenBank/DDBJ whole genome shotgun (WGS) entry which is preliminary data.</text>
</comment>
<dbReference type="PANTHER" id="PTHR34978">
    <property type="entry name" value="POSSIBLE SENSOR-TRANSDUCER PROTEIN BLAR"/>
    <property type="match status" value="1"/>
</dbReference>
<keyword evidence="4" id="KW-1185">Reference proteome</keyword>
<evidence type="ECO:0000313" key="3">
    <source>
        <dbReference type="EMBL" id="EGO64923.1"/>
    </source>
</evidence>